<name>X1L1F8_9ZZZZ</name>
<dbReference type="InterPro" id="IPR043502">
    <property type="entry name" value="DNA/RNA_pol_sf"/>
</dbReference>
<dbReference type="AlphaFoldDB" id="X1L1F8"/>
<dbReference type="SUPFAM" id="SSF56672">
    <property type="entry name" value="DNA/RNA polymerases"/>
    <property type="match status" value="1"/>
</dbReference>
<feature type="non-terminal residue" evidence="1">
    <location>
        <position position="248"/>
    </location>
</feature>
<reference evidence="1" key="1">
    <citation type="journal article" date="2014" name="Front. Microbiol.">
        <title>High frequency of phylogenetically diverse reductive dehalogenase-homologous genes in deep subseafloor sedimentary metagenomes.</title>
        <authorList>
            <person name="Kawai M."/>
            <person name="Futagami T."/>
            <person name="Toyoda A."/>
            <person name="Takaki Y."/>
            <person name="Nishi S."/>
            <person name="Hori S."/>
            <person name="Arai W."/>
            <person name="Tsubouchi T."/>
            <person name="Morono Y."/>
            <person name="Uchiyama I."/>
            <person name="Ito T."/>
            <person name="Fujiyama A."/>
            <person name="Inagaki F."/>
            <person name="Takami H."/>
        </authorList>
    </citation>
    <scope>NUCLEOTIDE SEQUENCE</scope>
    <source>
        <strain evidence="1">Expedition CK06-06</strain>
    </source>
</reference>
<dbReference type="EMBL" id="BARU01037443">
    <property type="protein sequence ID" value="GAH87988.1"/>
    <property type="molecule type" value="Genomic_DNA"/>
</dbReference>
<proteinExistence type="predicted"/>
<dbReference type="SUPFAM" id="SSF53098">
    <property type="entry name" value="Ribonuclease H-like"/>
    <property type="match status" value="1"/>
</dbReference>
<accession>X1L1F8</accession>
<dbReference type="InterPro" id="IPR012337">
    <property type="entry name" value="RNaseH-like_sf"/>
</dbReference>
<evidence type="ECO:0000313" key="1">
    <source>
        <dbReference type="EMBL" id="GAH87988.1"/>
    </source>
</evidence>
<gene>
    <name evidence="1" type="ORF">S03H2_58344</name>
</gene>
<protein>
    <submittedName>
        <fullName evidence="1">Uncharacterized protein</fullName>
    </submittedName>
</protein>
<sequence>HNFCYNLRYDAQAILKYLPKEILLELWETSKTVYRDYKIKYIPKKVLSLTLHKNRYAFYDIAQFYKMSLKEASKTYLQKVKNPEAVDAERLNVDIKYWDLNIAKIIEYCKIDSLLTKELGEFLQDMFSQALHINPSNYISPASVSKQYFRKKCVIPVIQEISKKVLRAAFNSYKGGRFEVLEKGNLKKCTMLDIKSAYSYEISNLIDINKGDWKYTTQLHEKAFYGFYMAKLCVKRANMLPIPFRRRI</sequence>
<feature type="non-terminal residue" evidence="1">
    <location>
        <position position="1"/>
    </location>
</feature>
<comment type="caution">
    <text evidence="1">The sequence shown here is derived from an EMBL/GenBank/DDBJ whole genome shotgun (WGS) entry which is preliminary data.</text>
</comment>
<organism evidence="1">
    <name type="scientific">marine sediment metagenome</name>
    <dbReference type="NCBI Taxonomy" id="412755"/>
    <lineage>
        <taxon>unclassified sequences</taxon>
        <taxon>metagenomes</taxon>
        <taxon>ecological metagenomes</taxon>
    </lineage>
</organism>